<feature type="compositionally biased region" description="Basic and acidic residues" evidence="1">
    <location>
        <begin position="12"/>
        <end position="27"/>
    </location>
</feature>
<protein>
    <submittedName>
        <fullName evidence="3">PKD domain-containing protein</fullName>
    </submittedName>
</protein>
<reference evidence="3 4" key="1">
    <citation type="journal article" date="2019" name="Int. J. Syst. Evol. Microbiol.">
        <title>The Global Catalogue of Microorganisms (GCM) 10K type strain sequencing project: providing services to taxonomists for standard genome sequencing and annotation.</title>
        <authorList>
            <consortium name="The Broad Institute Genomics Platform"/>
            <consortium name="The Broad Institute Genome Sequencing Center for Infectious Disease"/>
            <person name="Wu L."/>
            <person name="Ma J."/>
        </authorList>
    </citation>
    <scope>NUCLEOTIDE SEQUENCE [LARGE SCALE GENOMIC DNA]</scope>
    <source>
        <strain evidence="3 4">DT72</strain>
    </source>
</reference>
<dbReference type="PROSITE" id="PS50093">
    <property type="entry name" value="PKD"/>
    <property type="match status" value="2"/>
</dbReference>
<dbReference type="Proteomes" id="UP001596407">
    <property type="component" value="Unassembled WGS sequence"/>
</dbReference>
<sequence length="299" mass="32056">MTLEANPAEGNVFDHWEGDYPSGDRDSERITVEMTGDKSLTPVFADANTEPIADIDPSSPTPTIGEVVTFDAAASRDPDGRVETYRWTVNGGNEKRGESVSYEFADSGEYTVELTVEDGDGDTATKRYSVTVRDRPSVSVSTDVTRPKTGQQVPLSASSDDSDVEFEWDTDDDGDFEASGSKVAPSFEVGGKHRVRVRVTDSSGVVNTATKVVEVQKNADFQLTSHRGTVVAGEESAIVTFRISNIVDDENLNAKLELDLPDTGVSVSGVSGGSLAARSPRSSSKSRPTTTRPCKFASR</sequence>
<evidence type="ECO:0000313" key="4">
    <source>
        <dbReference type="Proteomes" id="UP001596407"/>
    </source>
</evidence>
<feature type="domain" description="PKD" evidence="2">
    <location>
        <begin position="51"/>
        <end position="132"/>
    </location>
</feature>
<proteinExistence type="predicted"/>
<dbReference type="InterPro" id="IPR035986">
    <property type="entry name" value="PKD_dom_sf"/>
</dbReference>
<dbReference type="CDD" id="cd00146">
    <property type="entry name" value="PKD"/>
    <property type="match status" value="2"/>
</dbReference>
<dbReference type="Pfam" id="PF18911">
    <property type="entry name" value="PKD_4"/>
    <property type="match status" value="2"/>
</dbReference>
<dbReference type="EMBL" id="JBHSZH010000001">
    <property type="protein sequence ID" value="MFC7078938.1"/>
    <property type="molecule type" value="Genomic_DNA"/>
</dbReference>
<evidence type="ECO:0000256" key="1">
    <source>
        <dbReference type="SAM" id="MobiDB-lite"/>
    </source>
</evidence>
<keyword evidence="4" id="KW-1185">Reference proteome</keyword>
<name>A0ABD5WIJ6_9EURY</name>
<accession>A0ABD5WIJ6</accession>
<dbReference type="SUPFAM" id="SSF49299">
    <property type="entry name" value="PKD domain"/>
    <property type="match status" value="2"/>
</dbReference>
<feature type="compositionally biased region" description="Low complexity" evidence="1">
    <location>
        <begin position="278"/>
        <end position="293"/>
    </location>
</feature>
<dbReference type="SMART" id="SM00089">
    <property type="entry name" value="PKD"/>
    <property type="match status" value="2"/>
</dbReference>
<feature type="region of interest" description="Disordered" evidence="1">
    <location>
        <begin position="1"/>
        <end position="27"/>
    </location>
</feature>
<comment type="caution">
    <text evidence="3">The sequence shown here is derived from an EMBL/GenBank/DDBJ whole genome shotgun (WGS) entry which is preliminary data.</text>
</comment>
<feature type="region of interest" description="Disordered" evidence="1">
    <location>
        <begin position="269"/>
        <end position="299"/>
    </location>
</feature>
<evidence type="ECO:0000313" key="3">
    <source>
        <dbReference type="EMBL" id="MFC7078938.1"/>
    </source>
</evidence>
<dbReference type="Pfam" id="PF18998">
    <property type="entry name" value="Flg_new_2"/>
    <property type="match status" value="1"/>
</dbReference>
<feature type="compositionally biased region" description="Polar residues" evidence="1">
    <location>
        <begin position="138"/>
        <end position="159"/>
    </location>
</feature>
<feature type="domain" description="PKD" evidence="2">
    <location>
        <begin position="136"/>
        <end position="216"/>
    </location>
</feature>
<dbReference type="RefSeq" id="WP_382208485.1">
    <property type="nucleotide sequence ID" value="NZ_JBHSZH010000001.1"/>
</dbReference>
<gene>
    <name evidence="3" type="ORF">ACFQJ6_01130</name>
</gene>
<dbReference type="InterPro" id="IPR022409">
    <property type="entry name" value="PKD/Chitinase_dom"/>
</dbReference>
<dbReference type="AlphaFoldDB" id="A0ABD5WIJ6"/>
<organism evidence="3 4">
    <name type="scientific">Halorussus caseinilyticus</name>
    <dbReference type="NCBI Taxonomy" id="3034025"/>
    <lineage>
        <taxon>Archaea</taxon>
        <taxon>Methanobacteriati</taxon>
        <taxon>Methanobacteriota</taxon>
        <taxon>Stenosarchaea group</taxon>
        <taxon>Halobacteria</taxon>
        <taxon>Halobacteriales</taxon>
        <taxon>Haladaptataceae</taxon>
        <taxon>Halorussus</taxon>
    </lineage>
</organism>
<dbReference type="InterPro" id="IPR000601">
    <property type="entry name" value="PKD_dom"/>
</dbReference>
<feature type="region of interest" description="Disordered" evidence="1">
    <location>
        <begin position="134"/>
        <end position="166"/>
    </location>
</feature>
<dbReference type="InterPro" id="IPR044060">
    <property type="entry name" value="Bacterial_rp_domain"/>
</dbReference>
<dbReference type="InterPro" id="IPR013783">
    <property type="entry name" value="Ig-like_fold"/>
</dbReference>
<dbReference type="Gene3D" id="2.60.40.10">
    <property type="entry name" value="Immunoglobulins"/>
    <property type="match status" value="2"/>
</dbReference>
<evidence type="ECO:0000259" key="2">
    <source>
        <dbReference type="PROSITE" id="PS50093"/>
    </source>
</evidence>